<evidence type="ECO:0000256" key="2">
    <source>
        <dbReference type="ARBA" id="ARBA00009773"/>
    </source>
</evidence>
<dbReference type="Pfam" id="PF01594">
    <property type="entry name" value="AI-2E_transport"/>
    <property type="match status" value="1"/>
</dbReference>
<dbReference type="PANTHER" id="PTHR21716">
    <property type="entry name" value="TRANSMEMBRANE PROTEIN"/>
    <property type="match status" value="1"/>
</dbReference>
<feature type="transmembrane region" description="Helical" evidence="6">
    <location>
        <begin position="272"/>
        <end position="292"/>
    </location>
</feature>
<accession>A0ABV1GC56</accession>
<keyword evidence="5 6" id="KW-0472">Membrane</keyword>
<feature type="transmembrane region" description="Helical" evidence="6">
    <location>
        <begin position="164"/>
        <end position="183"/>
    </location>
</feature>
<keyword evidence="3 6" id="KW-0812">Transmembrane</keyword>
<comment type="similarity">
    <text evidence="2">Belongs to the autoinducer-2 exporter (AI-2E) (TC 2.A.86) family.</text>
</comment>
<organism evidence="7 8">
    <name type="scientific">Ruthenibacterium intestinale</name>
    <dbReference type="NCBI Taxonomy" id="3133163"/>
    <lineage>
        <taxon>Bacteria</taxon>
        <taxon>Bacillati</taxon>
        <taxon>Bacillota</taxon>
        <taxon>Clostridia</taxon>
        <taxon>Eubacteriales</taxon>
        <taxon>Oscillospiraceae</taxon>
        <taxon>Ruthenibacterium</taxon>
    </lineage>
</organism>
<protein>
    <submittedName>
        <fullName evidence="7">Sporulation integral membrane protein YtvI</fullName>
    </submittedName>
</protein>
<dbReference type="RefSeq" id="WP_349214880.1">
    <property type="nucleotide sequence ID" value="NZ_JBBMFA010000053.1"/>
</dbReference>
<evidence type="ECO:0000313" key="8">
    <source>
        <dbReference type="Proteomes" id="UP001477672"/>
    </source>
</evidence>
<dbReference type="InterPro" id="IPR002549">
    <property type="entry name" value="AI-2E-like"/>
</dbReference>
<dbReference type="Proteomes" id="UP001477672">
    <property type="component" value="Unassembled WGS sequence"/>
</dbReference>
<feature type="transmembrane region" description="Helical" evidence="6">
    <location>
        <begin position="218"/>
        <end position="237"/>
    </location>
</feature>
<evidence type="ECO:0000256" key="6">
    <source>
        <dbReference type="SAM" id="Phobius"/>
    </source>
</evidence>
<name>A0ABV1GC56_9FIRM</name>
<gene>
    <name evidence="7" type="primary">ytvI</name>
    <name evidence="7" type="ORF">WMO24_03085</name>
</gene>
<keyword evidence="4 6" id="KW-1133">Transmembrane helix</keyword>
<evidence type="ECO:0000256" key="5">
    <source>
        <dbReference type="ARBA" id="ARBA00023136"/>
    </source>
</evidence>
<evidence type="ECO:0000256" key="4">
    <source>
        <dbReference type="ARBA" id="ARBA00022989"/>
    </source>
</evidence>
<proteinExistence type="inferred from homology"/>
<reference evidence="7 8" key="1">
    <citation type="submission" date="2024-03" db="EMBL/GenBank/DDBJ databases">
        <title>Human intestinal bacterial collection.</title>
        <authorList>
            <person name="Pauvert C."/>
            <person name="Hitch T.C.A."/>
            <person name="Clavel T."/>
        </authorList>
    </citation>
    <scope>NUCLEOTIDE SEQUENCE [LARGE SCALE GENOMIC DNA]</scope>
    <source>
        <strain evidence="7 8">CLA-JM-H11</strain>
    </source>
</reference>
<keyword evidence="8" id="KW-1185">Reference proteome</keyword>
<dbReference type="InterPro" id="IPR014227">
    <property type="entry name" value="YtvI-like"/>
</dbReference>
<evidence type="ECO:0000256" key="1">
    <source>
        <dbReference type="ARBA" id="ARBA00004141"/>
    </source>
</evidence>
<dbReference type="EMBL" id="JBBMFA010000053">
    <property type="protein sequence ID" value="MEQ2519426.1"/>
    <property type="molecule type" value="Genomic_DNA"/>
</dbReference>
<feature type="transmembrane region" description="Helical" evidence="6">
    <location>
        <begin position="5"/>
        <end position="22"/>
    </location>
</feature>
<comment type="subcellular location">
    <subcellularLocation>
        <location evidence="1">Membrane</location>
        <topology evidence="1">Multi-pass membrane protein</topology>
    </subcellularLocation>
</comment>
<feature type="transmembrane region" description="Helical" evidence="6">
    <location>
        <begin position="28"/>
        <end position="46"/>
    </location>
</feature>
<dbReference type="PANTHER" id="PTHR21716:SF68">
    <property type="entry name" value="TRANSPORT PROTEIN YTVI-RELATED"/>
    <property type="match status" value="1"/>
</dbReference>
<dbReference type="NCBIfam" id="TIGR02872">
    <property type="entry name" value="spore_ytvI"/>
    <property type="match status" value="1"/>
</dbReference>
<sequence length="348" mass="38269">MRTFIIRFVFYCIILALIFIVLKYVVPILLPFMVGFLIAFFLKPLINKISEKTHKKRRLVAILTLIVFYILLTTLLIVLGSRAVIFLREAFKMLPNLYSNVIDPALTSIQNMLLDFLEGFDESTRDVIASIGESMNDGLGNLIAAISSAALTIATNAASSLPAFLVSFLITIISSFFCVVDYYKITAFIVRLIPPRGKEVLFKIKEHGIDVLLKFAKAYAILMFLTFVEVSIGLSLLGIDYAILIAAGTAIVDILPVLGTGTILIPWGVVNLLLGNFPLGIGLLVLYAIITIVRQTLEPRVVGNQIGLYPLVTLMCMFVGSYLFGIVGLFGVPIAVTIMVQLHRSGDL</sequence>
<comment type="caution">
    <text evidence="7">The sequence shown here is derived from an EMBL/GenBank/DDBJ whole genome shotgun (WGS) entry which is preliminary data.</text>
</comment>
<evidence type="ECO:0000313" key="7">
    <source>
        <dbReference type="EMBL" id="MEQ2519426.1"/>
    </source>
</evidence>
<evidence type="ECO:0000256" key="3">
    <source>
        <dbReference type="ARBA" id="ARBA00022692"/>
    </source>
</evidence>
<feature type="transmembrane region" description="Helical" evidence="6">
    <location>
        <begin position="58"/>
        <end position="85"/>
    </location>
</feature>
<feature type="transmembrane region" description="Helical" evidence="6">
    <location>
        <begin position="312"/>
        <end position="340"/>
    </location>
</feature>
<feature type="transmembrane region" description="Helical" evidence="6">
    <location>
        <begin position="243"/>
        <end position="265"/>
    </location>
</feature>